<proteinExistence type="predicted"/>
<feature type="transmembrane region" description="Helical" evidence="4">
    <location>
        <begin position="127"/>
        <end position="148"/>
    </location>
</feature>
<evidence type="ECO:0000256" key="1">
    <source>
        <dbReference type="ARBA" id="ARBA00022692"/>
    </source>
</evidence>
<keyword evidence="2 4" id="KW-1133">Transmembrane helix</keyword>
<sequence length="431" mass="46858">MGTPQAKEGSQLLAPRAEEKQGKYSWNIIKSATILISELILGISMTILSAVLHDLSLKLDMSYTQLSIANSMASVGAIFGSVAGGFLTKRMSNYLDLILFIVHFMNIMALISIPFTANVVLQSLEWFMQGWAMAVGYVVNNMVAVRLWPDSVGTIVLLVSAANSIGHTAGCLLPIPFVSHESTKDSFSSLVYVPFIILALIFVANGINLLIQYAVGLRCHRCYNSDSCTDAKVGQSEPQRTSRLLWLVVPGMGIVYLFVRVSDMMPAYLAPSIGIESSLHLPASKGDLIILLYNIHRTISKLVTSFLLKRVSVMLCLPICLVMTSLLAVVLFLVGLNSVSCFFAIMIAMGLFTGPPGALLLVWVSNYVIVDDYALSVWLVADNFGILSSVLVGGIVFDYYGCLPSLFVNLINGIIASVTFFVLQCIIITKN</sequence>
<feature type="transmembrane region" description="Helical" evidence="4">
    <location>
        <begin position="94"/>
        <end position="115"/>
    </location>
</feature>
<evidence type="ECO:0000256" key="3">
    <source>
        <dbReference type="ARBA" id="ARBA00023136"/>
    </source>
</evidence>
<feature type="transmembrane region" description="Helical" evidence="4">
    <location>
        <begin position="190"/>
        <end position="211"/>
    </location>
</feature>
<reference evidence="6" key="3">
    <citation type="submission" date="2015-06" db="UniProtKB">
        <authorList>
            <consortium name="EnsemblMetazoa"/>
        </authorList>
    </citation>
    <scope>IDENTIFICATION</scope>
</reference>
<feature type="transmembrane region" description="Helical" evidence="4">
    <location>
        <begin position="64"/>
        <end position="87"/>
    </location>
</feature>
<reference evidence="5 7" key="2">
    <citation type="journal article" date="2013" name="Nature">
        <title>Insights into bilaterian evolution from three spiralian genomes.</title>
        <authorList>
            <person name="Simakov O."/>
            <person name="Marletaz F."/>
            <person name="Cho S.J."/>
            <person name="Edsinger-Gonzales E."/>
            <person name="Havlak P."/>
            <person name="Hellsten U."/>
            <person name="Kuo D.H."/>
            <person name="Larsson T."/>
            <person name="Lv J."/>
            <person name="Arendt D."/>
            <person name="Savage R."/>
            <person name="Osoegawa K."/>
            <person name="de Jong P."/>
            <person name="Grimwood J."/>
            <person name="Chapman J.A."/>
            <person name="Shapiro H."/>
            <person name="Aerts A."/>
            <person name="Otillar R.P."/>
            <person name="Terry A.Y."/>
            <person name="Boore J.L."/>
            <person name="Grigoriev I.V."/>
            <person name="Lindberg D.R."/>
            <person name="Seaver E.C."/>
            <person name="Weisblat D.A."/>
            <person name="Putnam N.H."/>
            <person name="Rokhsar D.S."/>
        </authorList>
    </citation>
    <scope>NUCLEOTIDE SEQUENCE</scope>
    <source>
        <strain evidence="5 7">I ESC-2004</strain>
    </source>
</reference>
<evidence type="ECO:0000256" key="4">
    <source>
        <dbReference type="SAM" id="Phobius"/>
    </source>
</evidence>
<name>R7TQ59_CAPTE</name>
<dbReference type="OrthoDB" id="9626824at2759"/>
<feature type="transmembrane region" description="Helical" evidence="4">
    <location>
        <begin position="315"/>
        <end position="336"/>
    </location>
</feature>
<organism evidence="5">
    <name type="scientific">Capitella teleta</name>
    <name type="common">Polychaete worm</name>
    <dbReference type="NCBI Taxonomy" id="283909"/>
    <lineage>
        <taxon>Eukaryota</taxon>
        <taxon>Metazoa</taxon>
        <taxon>Spiralia</taxon>
        <taxon>Lophotrochozoa</taxon>
        <taxon>Annelida</taxon>
        <taxon>Polychaeta</taxon>
        <taxon>Sedentaria</taxon>
        <taxon>Scolecida</taxon>
        <taxon>Capitellidae</taxon>
        <taxon>Capitella</taxon>
    </lineage>
</organism>
<dbReference type="PANTHER" id="PTHR23121">
    <property type="entry name" value="SODIUM-DEPENDENT GLUCOSE TRANSPORTER 1"/>
    <property type="match status" value="1"/>
</dbReference>
<feature type="transmembrane region" description="Helical" evidence="4">
    <location>
        <begin position="155"/>
        <end position="178"/>
    </location>
</feature>
<dbReference type="EMBL" id="KB308943">
    <property type="protein sequence ID" value="ELT96033.1"/>
    <property type="molecule type" value="Genomic_DNA"/>
</dbReference>
<feature type="transmembrane region" description="Helical" evidence="4">
    <location>
        <begin position="406"/>
        <end position="428"/>
    </location>
</feature>
<evidence type="ECO:0000313" key="5">
    <source>
        <dbReference type="EMBL" id="ELT96033.1"/>
    </source>
</evidence>
<dbReference type="InterPro" id="IPR036259">
    <property type="entry name" value="MFS_trans_sf"/>
</dbReference>
<keyword evidence="7" id="KW-1185">Reference proteome</keyword>
<dbReference type="Proteomes" id="UP000014760">
    <property type="component" value="Unassembled WGS sequence"/>
</dbReference>
<reference evidence="7" key="1">
    <citation type="submission" date="2012-12" db="EMBL/GenBank/DDBJ databases">
        <authorList>
            <person name="Hellsten U."/>
            <person name="Grimwood J."/>
            <person name="Chapman J.A."/>
            <person name="Shapiro H."/>
            <person name="Aerts A."/>
            <person name="Otillar R.P."/>
            <person name="Terry A.Y."/>
            <person name="Boore J.L."/>
            <person name="Simakov O."/>
            <person name="Marletaz F."/>
            <person name="Cho S.-J."/>
            <person name="Edsinger-Gonzales E."/>
            <person name="Havlak P."/>
            <person name="Kuo D.-H."/>
            <person name="Larsson T."/>
            <person name="Lv J."/>
            <person name="Arendt D."/>
            <person name="Savage R."/>
            <person name="Osoegawa K."/>
            <person name="de Jong P."/>
            <person name="Lindberg D.R."/>
            <person name="Seaver E.C."/>
            <person name="Weisblat D.A."/>
            <person name="Putnam N.H."/>
            <person name="Grigoriev I.V."/>
            <person name="Rokhsar D.S."/>
        </authorList>
    </citation>
    <scope>NUCLEOTIDE SEQUENCE</scope>
    <source>
        <strain evidence="7">I ESC-2004</strain>
    </source>
</reference>
<dbReference type="OMA" id="FTWTREY"/>
<feature type="transmembrane region" description="Helical" evidence="4">
    <location>
        <begin position="244"/>
        <end position="262"/>
    </location>
</feature>
<dbReference type="EnsemblMetazoa" id="CapteT214193">
    <property type="protein sequence ID" value="CapteP214193"/>
    <property type="gene ID" value="CapteG214193"/>
</dbReference>
<dbReference type="SUPFAM" id="SSF103473">
    <property type="entry name" value="MFS general substrate transporter"/>
    <property type="match status" value="1"/>
</dbReference>
<dbReference type="HOGENOM" id="CLU_048645_0_0_1"/>
<gene>
    <name evidence="5" type="ORF">CAPTEDRAFT_214193</name>
</gene>
<evidence type="ECO:0000313" key="7">
    <source>
        <dbReference type="Proteomes" id="UP000014760"/>
    </source>
</evidence>
<dbReference type="Gene3D" id="1.20.1250.20">
    <property type="entry name" value="MFS general substrate transporter like domains"/>
    <property type="match status" value="2"/>
</dbReference>
<protein>
    <recommendedName>
        <fullName evidence="8">Major facilitator superfamily (MFS) profile domain-containing protein</fullName>
    </recommendedName>
</protein>
<keyword evidence="1 4" id="KW-0812">Transmembrane</keyword>
<feature type="transmembrane region" description="Helical" evidence="4">
    <location>
        <begin position="32"/>
        <end position="52"/>
    </location>
</feature>
<evidence type="ECO:0000256" key="2">
    <source>
        <dbReference type="ARBA" id="ARBA00022989"/>
    </source>
</evidence>
<dbReference type="EMBL" id="AMQN01011566">
    <property type="status" value="NOT_ANNOTATED_CDS"/>
    <property type="molecule type" value="Genomic_DNA"/>
</dbReference>
<evidence type="ECO:0008006" key="8">
    <source>
        <dbReference type="Google" id="ProtNLM"/>
    </source>
</evidence>
<keyword evidence="3 4" id="KW-0472">Membrane</keyword>
<accession>R7TQ59</accession>
<feature type="transmembrane region" description="Helical" evidence="4">
    <location>
        <begin position="342"/>
        <end position="364"/>
    </location>
</feature>
<feature type="transmembrane region" description="Helical" evidence="4">
    <location>
        <begin position="376"/>
        <end position="400"/>
    </location>
</feature>
<evidence type="ECO:0000313" key="6">
    <source>
        <dbReference type="EnsemblMetazoa" id="CapteP214193"/>
    </source>
</evidence>
<dbReference type="AlphaFoldDB" id="R7TQ59"/>
<dbReference type="PANTHER" id="PTHR23121:SF9">
    <property type="entry name" value="SODIUM-DEPENDENT GLUCOSE TRANSPORTER 1"/>
    <property type="match status" value="1"/>
</dbReference>